<proteinExistence type="predicted"/>
<protein>
    <recommendedName>
        <fullName evidence="5">Kelch repeat protein</fullName>
    </recommendedName>
</protein>
<keyword evidence="1" id="KW-0880">Kelch repeat</keyword>
<dbReference type="Pfam" id="PF24681">
    <property type="entry name" value="Kelch_KLHDC2_KLHL20_DRC7"/>
    <property type="match status" value="1"/>
</dbReference>
<dbReference type="PANTHER" id="PTHR46093:SF18">
    <property type="entry name" value="FIBRONECTIN TYPE-III DOMAIN-CONTAINING PROTEIN"/>
    <property type="match status" value="1"/>
</dbReference>
<dbReference type="EMBL" id="MCFF01000008">
    <property type="protein sequence ID" value="ORZ24988.1"/>
    <property type="molecule type" value="Genomic_DNA"/>
</dbReference>
<dbReference type="InParanoid" id="A0A1Y2GWL1"/>
<dbReference type="InterPro" id="IPR015915">
    <property type="entry name" value="Kelch-typ_b-propeller"/>
</dbReference>
<comment type="caution">
    <text evidence="3">The sequence shown here is derived from an EMBL/GenBank/DDBJ whole genome shotgun (WGS) entry which is preliminary data.</text>
</comment>
<keyword evidence="4" id="KW-1185">Reference proteome</keyword>
<dbReference type="AlphaFoldDB" id="A0A1Y2GWL1"/>
<dbReference type="SUPFAM" id="SSF117281">
    <property type="entry name" value="Kelch motif"/>
    <property type="match status" value="1"/>
</dbReference>
<dbReference type="SUPFAM" id="SSF50965">
    <property type="entry name" value="Galactose oxidase, central domain"/>
    <property type="match status" value="1"/>
</dbReference>
<evidence type="ECO:0000313" key="3">
    <source>
        <dbReference type="EMBL" id="ORZ24988.1"/>
    </source>
</evidence>
<dbReference type="RefSeq" id="XP_021883969.1">
    <property type="nucleotide sequence ID" value="XM_022029867.1"/>
</dbReference>
<accession>A0A1Y2GWL1</accession>
<reference evidence="3 4" key="1">
    <citation type="submission" date="2016-07" db="EMBL/GenBank/DDBJ databases">
        <title>Pervasive Adenine N6-methylation of Active Genes in Fungi.</title>
        <authorList>
            <consortium name="DOE Joint Genome Institute"/>
            <person name="Mondo S.J."/>
            <person name="Dannebaum R.O."/>
            <person name="Kuo R.C."/>
            <person name="Labutti K."/>
            <person name="Haridas S."/>
            <person name="Kuo A."/>
            <person name="Salamov A."/>
            <person name="Ahrendt S.R."/>
            <person name="Lipzen A."/>
            <person name="Sullivan W."/>
            <person name="Andreopoulos W.B."/>
            <person name="Clum A."/>
            <person name="Lindquist E."/>
            <person name="Daum C."/>
            <person name="Ramamoorthy G.K."/>
            <person name="Gryganskyi A."/>
            <person name="Culley D."/>
            <person name="Magnuson J.K."/>
            <person name="James T.Y."/>
            <person name="O'Malley M.A."/>
            <person name="Stajich J.E."/>
            <person name="Spatafora J.W."/>
            <person name="Visel A."/>
            <person name="Grigoriev I.V."/>
        </authorList>
    </citation>
    <scope>NUCLEOTIDE SEQUENCE [LARGE SCALE GENOMIC DNA]</scope>
    <source>
        <strain evidence="3 4">NRRL 3116</strain>
    </source>
</reference>
<sequence>MTGATLRRGVFQLKVTRLFDTFNIRRCLLILYISLFFGDFTTPVTAQIPDFGYSMAYATVKDKTLYIHGGYIETAPSPSNQFFALDLTQPSWNTSRPPWKTINVHNLADQRHPGVAAHTMTVSKDQQMLIAFYGHMVFKYHFANETWSAPMKPSLNFTILSQQAVTDPNSGLVYVPGPVGSDYISFAAGDMLVYNPETGVCQAIPMPTEHSSGRFEHFAAAWSEKRNSLLIHGGWLGSTTKTAIDILIEYNPATSAWKQVATTGTPPKGLAAHCMVPAYGGSKMIVFGGWQEIDDLQSTIYILDIDTMTWSQGQSAPPEQARASMVCTSIGDNFLAWGGIVKSRSKGGAPIIYNIKDNQWTTQYSYSTSSPDTSTSTAISTSKVNDAVINRVVGAVVIVIVAVFFV</sequence>
<dbReference type="STRING" id="64571.A0A1Y2GWL1"/>
<evidence type="ECO:0008006" key="5">
    <source>
        <dbReference type="Google" id="ProtNLM"/>
    </source>
</evidence>
<dbReference type="Gene3D" id="2.120.10.80">
    <property type="entry name" value="Kelch-type beta propeller"/>
    <property type="match status" value="2"/>
</dbReference>
<name>A0A1Y2GWL1_9FUNG</name>
<dbReference type="GeneID" id="33571710"/>
<evidence type="ECO:0000256" key="2">
    <source>
        <dbReference type="ARBA" id="ARBA00022737"/>
    </source>
</evidence>
<dbReference type="PANTHER" id="PTHR46093">
    <property type="entry name" value="ACYL-COA-BINDING DOMAIN-CONTAINING PROTEIN 5"/>
    <property type="match status" value="1"/>
</dbReference>
<evidence type="ECO:0000256" key="1">
    <source>
        <dbReference type="ARBA" id="ARBA00022441"/>
    </source>
</evidence>
<evidence type="ECO:0000313" key="4">
    <source>
        <dbReference type="Proteomes" id="UP000193648"/>
    </source>
</evidence>
<dbReference type="Proteomes" id="UP000193648">
    <property type="component" value="Unassembled WGS sequence"/>
</dbReference>
<dbReference type="OrthoDB" id="432528at2759"/>
<gene>
    <name evidence="3" type="ORF">BCR41DRAFT_420218</name>
</gene>
<keyword evidence="2" id="KW-0677">Repeat</keyword>
<dbReference type="InterPro" id="IPR011043">
    <property type="entry name" value="Gal_Oxase/kelch_b-propeller"/>
</dbReference>
<organism evidence="3 4">
    <name type="scientific">Lobosporangium transversale</name>
    <dbReference type="NCBI Taxonomy" id="64571"/>
    <lineage>
        <taxon>Eukaryota</taxon>
        <taxon>Fungi</taxon>
        <taxon>Fungi incertae sedis</taxon>
        <taxon>Mucoromycota</taxon>
        <taxon>Mortierellomycotina</taxon>
        <taxon>Mortierellomycetes</taxon>
        <taxon>Mortierellales</taxon>
        <taxon>Mortierellaceae</taxon>
        <taxon>Lobosporangium</taxon>
    </lineage>
</organism>